<dbReference type="GO" id="GO:0043590">
    <property type="term" value="C:bacterial nucleoid"/>
    <property type="evidence" value="ECO:0007669"/>
    <property type="project" value="TreeGrafter"/>
</dbReference>
<evidence type="ECO:0000256" key="2">
    <source>
        <dbReference type="ARBA" id="ARBA00009441"/>
    </source>
</evidence>
<dbReference type="PIRSF" id="PIRSF003128">
    <property type="entry name" value="RecN"/>
    <property type="match status" value="1"/>
</dbReference>
<name>K8Z904_9ENTE</name>
<evidence type="ECO:0000256" key="7">
    <source>
        <dbReference type="ARBA" id="ARBA00023204"/>
    </source>
</evidence>
<evidence type="ECO:0000256" key="9">
    <source>
        <dbReference type="PIRNR" id="PIRNR003128"/>
    </source>
</evidence>
<keyword evidence="13" id="KW-1185">Reference proteome</keyword>
<evidence type="ECO:0000256" key="3">
    <source>
        <dbReference type="ARBA" id="ARBA00021315"/>
    </source>
</evidence>
<gene>
    <name evidence="12" type="ORF">C683_0701</name>
</gene>
<dbReference type="GO" id="GO:0006310">
    <property type="term" value="P:DNA recombination"/>
    <property type="evidence" value="ECO:0007669"/>
    <property type="project" value="InterPro"/>
</dbReference>
<evidence type="ECO:0000313" key="12">
    <source>
        <dbReference type="EMBL" id="EKU27370.1"/>
    </source>
</evidence>
<protein>
    <recommendedName>
        <fullName evidence="3 9">DNA repair protein RecN</fullName>
    </recommendedName>
    <alternativeName>
        <fullName evidence="8 9">Recombination protein N</fullName>
    </alternativeName>
</protein>
<keyword evidence="10" id="KW-0175">Coiled coil</keyword>
<dbReference type="STRING" id="1234409.C683_0701"/>
<dbReference type="OrthoDB" id="9806954at2"/>
<evidence type="ECO:0000259" key="11">
    <source>
        <dbReference type="Pfam" id="PF02463"/>
    </source>
</evidence>
<evidence type="ECO:0000256" key="8">
    <source>
        <dbReference type="ARBA" id="ARBA00033408"/>
    </source>
</evidence>
<dbReference type="InterPro" id="IPR004604">
    <property type="entry name" value="DNA_recomb/repair_RecN"/>
</dbReference>
<evidence type="ECO:0000256" key="1">
    <source>
        <dbReference type="ARBA" id="ARBA00003618"/>
    </source>
</evidence>
<dbReference type="AlphaFoldDB" id="K8Z904"/>
<evidence type="ECO:0000313" key="13">
    <source>
        <dbReference type="Proteomes" id="UP000016057"/>
    </source>
</evidence>
<dbReference type="Proteomes" id="UP000016057">
    <property type="component" value="Unassembled WGS sequence"/>
</dbReference>
<accession>K8Z904</accession>
<dbReference type="Gene3D" id="3.40.50.300">
    <property type="entry name" value="P-loop containing nucleotide triphosphate hydrolases"/>
    <property type="match status" value="2"/>
</dbReference>
<dbReference type="FunFam" id="3.40.50.300:FF:000356">
    <property type="entry name" value="DNA repair protein RecN"/>
    <property type="match status" value="1"/>
</dbReference>
<dbReference type="GO" id="GO:0009432">
    <property type="term" value="P:SOS response"/>
    <property type="evidence" value="ECO:0007669"/>
    <property type="project" value="TreeGrafter"/>
</dbReference>
<keyword evidence="6" id="KW-0067">ATP-binding</keyword>
<dbReference type="PANTHER" id="PTHR11059">
    <property type="entry name" value="DNA REPAIR PROTEIN RECN"/>
    <property type="match status" value="1"/>
</dbReference>
<evidence type="ECO:0000256" key="6">
    <source>
        <dbReference type="ARBA" id="ARBA00022840"/>
    </source>
</evidence>
<feature type="coiled-coil region" evidence="10">
    <location>
        <begin position="189"/>
        <end position="232"/>
    </location>
</feature>
<dbReference type="FunFam" id="3.40.50.300:FF:000319">
    <property type="entry name" value="DNA repair protein RecN"/>
    <property type="match status" value="1"/>
</dbReference>
<dbReference type="GO" id="GO:0005524">
    <property type="term" value="F:ATP binding"/>
    <property type="evidence" value="ECO:0007669"/>
    <property type="project" value="UniProtKB-KW"/>
</dbReference>
<dbReference type="eggNOG" id="COG0497">
    <property type="taxonomic scope" value="Bacteria"/>
</dbReference>
<dbReference type="SUPFAM" id="SSF52540">
    <property type="entry name" value="P-loop containing nucleoside triphosphate hydrolases"/>
    <property type="match status" value="2"/>
</dbReference>
<dbReference type="EMBL" id="AMYT01000017">
    <property type="protein sequence ID" value="EKU27370.1"/>
    <property type="molecule type" value="Genomic_DNA"/>
</dbReference>
<evidence type="ECO:0000256" key="4">
    <source>
        <dbReference type="ARBA" id="ARBA00022741"/>
    </source>
</evidence>
<keyword evidence="5 9" id="KW-0227">DNA damage</keyword>
<keyword evidence="7 9" id="KW-0234">DNA repair</keyword>
<dbReference type="InterPro" id="IPR027417">
    <property type="entry name" value="P-loop_NTPase"/>
</dbReference>
<dbReference type="GO" id="GO:0006281">
    <property type="term" value="P:DNA repair"/>
    <property type="evidence" value="ECO:0007669"/>
    <property type="project" value="UniProtKB-KW"/>
</dbReference>
<dbReference type="InterPro" id="IPR003395">
    <property type="entry name" value="RecF/RecN/SMC_N"/>
</dbReference>
<dbReference type="Pfam" id="PF02463">
    <property type="entry name" value="SMC_N"/>
    <property type="match status" value="1"/>
</dbReference>
<dbReference type="PANTHER" id="PTHR11059:SF0">
    <property type="entry name" value="DNA REPAIR PROTEIN RECN"/>
    <property type="match status" value="1"/>
</dbReference>
<dbReference type="PATRIC" id="fig|1234409.3.peg.652"/>
<reference evidence="12 13" key="1">
    <citation type="journal article" date="2013" name="Genome Announc.">
        <title>Draft Genome Sequence of Catellicoccus marimammalium, a Novel Species Commonly Found in Gull Feces.</title>
        <authorList>
            <person name="Weigand M.R."/>
            <person name="Ryu H."/>
            <person name="Bozcek L."/>
            <person name="Konstantinidis K.T."/>
            <person name="Santo Domingo J.W."/>
        </authorList>
    </citation>
    <scope>NUCLEOTIDE SEQUENCE [LARGE SCALE GENOMIC DNA]</scope>
    <source>
        <strain evidence="12 13">M35/04/3</strain>
    </source>
</reference>
<evidence type="ECO:0000256" key="5">
    <source>
        <dbReference type="ARBA" id="ARBA00022763"/>
    </source>
</evidence>
<organism evidence="12 13">
    <name type="scientific">Catellicoccus marimammalium M35/04/3</name>
    <dbReference type="NCBI Taxonomy" id="1234409"/>
    <lineage>
        <taxon>Bacteria</taxon>
        <taxon>Bacillati</taxon>
        <taxon>Bacillota</taxon>
        <taxon>Bacilli</taxon>
        <taxon>Lactobacillales</taxon>
        <taxon>Enterococcaceae</taxon>
        <taxon>Catellicoccus</taxon>
    </lineage>
</organism>
<feature type="domain" description="RecF/RecN/SMC N-terminal" evidence="11">
    <location>
        <begin position="1"/>
        <end position="511"/>
    </location>
</feature>
<comment type="caution">
    <text evidence="12">The sequence shown here is derived from an EMBL/GenBank/DDBJ whole genome shotgun (WGS) entry which is preliminary data.</text>
</comment>
<keyword evidence="4" id="KW-0547">Nucleotide-binding</keyword>
<dbReference type="NCBIfam" id="TIGR00634">
    <property type="entry name" value="recN"/>
    <property type="match status" value="1"/>
</dbReference>
<proteinExistence type="inferred from homology"/>
<sequence length="562" mass="64750">MLQELNIRNFAIIEQLQLSFSDGMTVLTGETGAGKSIIIDAVSLLLGARGSADYIRSGAEKCQLEALFMISDEEEMSEKLQALGIEPDEMLVIQREIFKNGRNVCRINGQLVNTSMLRQIGPDLVDIQGQYDQQKLMQEENHVLLLDSYGGIDLEAKVQDYQLVFHRYQKLKEKIHHDEAHAKDFAQRMDMLRFQRQEIENAELKLEEEETLREERTLLRNATKIHESLEESYQLLSGDNFVLSFLSIIRHNLQKISDWNSEYATIQENIDSAYYLLQECSADILQQMEQLSADPNRLEEVESRLQQIRNLERKYGSTIPEILSYYDEITKEWEENCYDEDHIEVWKEELIGLKKEVEQKGQSLQNAREKIALSLEEAVEKQLKDLYMPHAQFKVKFLPWHQGEWREEGLSRVAFYISTNKGEPFHPLAKVLSGGELSRLLLALKVIFHDKDAKTSIVFDEVDTGVSGRVASAIAQKIYQIGRDAQVLCITHLPQVAAIADHQFYISKVEEEGRVETKVQVLSTEERIKEIARMMTGEEVTELSLQHADELLQLSQKEREIS</sequence>
<dbReference type="CDD" id="cd03241">
    <property type="entry name" value="ABC_RecN"/>
    <property type="match status" value="2"/>
</dbReference>
<dbReference type="RefSeq" id="WP_009490073.1">
    <property type="nucleotide sequence ID" value="NZ_AMYT01000017.1"/>
</dbReference>
<comment type="function">
    <text evidence="1 9">May be involved in recombinational repair of damaged DNA.</text>
</comment>
<evidence type="ECO:0000256" key="10">
    <source>
        <dbReference type="SAM" id="Coils"/>
    </source>
</evidence>
<comment type="similarity">
    <text evidence="2 9">Belongs to the RecN family.</text>
</comment>